<proteinExistence type="predicted"/>
<organism evidence="1 2">
    <name type="scientific">Desulfobulbus oligotrophicus</name>
    <dbReference type="NCBI Taxonomy" id="1909699"/>
    <lineage>
        <taxon>Bacteria</taxon>
        <taxon>Pseudomonadati</taxon>
        <taxon>Thermodesulfobacteriota</taxon>
        <taxon>Desulfobulbia</taxon>
        <taxon>Desulfobulbales</taxon>
        <taxon>Desulfobulbaceae</taxon>
        <taxon>Desulfobulbus</taxon>
    </lineage>
</organism>
<dbReference type="RefSeq" id="WP_199262035.1">
    <property type="nucleotide sequence ID" value="NZ_CP054140.1"/>
</dbReference>
<sequence length="101" mass="11566">MGYLIAYFLLVLAVDLVCKARQPAALNKTVVVRRRLWNDSNFDCYSVVFSTKETTSVPAKSFFTSPDFNRKNDAIPGVSFYRNSKALLQYSRGEKQKLLYN</sequence>
<accession>A0A7T5VE07</accession>
<keyword evidence="2" id="KW-1185">Reference proteome</keyword>
<gene>
    <name evidence="1" type="ORF">HP555_09950</name>
</gene>
<reference evidence="1 2" key="1">
    <citation type="submission" date="2020-05" db="EMBL/GenBank/DDBJ databases">
        <title>Complete genome of Desulfobulbus oligotrophicus.</title>
        <authorList>
            <person name="Podar M."/>
        </authorList>
    </citation>
    <scope>NUCLEOTIDE SEQUENCE [LARGE SCALE GENOMIC DNA]</scope>
    <source>
        <strain evidence="1 2">Prop6</strain>
    </source>
</reference>
<evidence type="ECO:0000313" key="2">
    <source>
        <dbReference type="Proteomes" id="UP000596092"/>
    </source>
</evidence>
<evidence type="ECO:0000313" key="1">
    <source>
        <dbReference type="EMBL" id="QQG66162.1"/>
    </source>
</evidence>
<dbReference type="Proteomes" id="UP000596092">
    <property type="component" value="Chromosome"/>
</dbReference>
<protein>
    <submittedName>
        <fullName evidence="1">Uncharacterized protein</fullName>
    </submittedName>
</protein>
<name>A0A7T5VE07_9BACT</name>
<dbReference type="KEGG" id="dog:HP555_09950"/>
<dbReference type="AlphaFoldDB" id="A0A7T5VE07"/>
<dbReference type="EMBL" id="CP054140">
    <property type="protein sequence ID" value="QQG66162.1"/>
    <property type="molecule type" value="Genomic_DNA"/>
</dbReference>